<gene>
    <name evidence="2" type="primary">OJ1123_B01.124</name>
</gene>
<sequence length="60" mass="6308">MGVSSGLGRGDREESVFATNFGRGSTDAPDLMEEEATATGTGRQLGLCLELEDDTVARET</sequence>
<evidence type="ECO:0000313" key="2">
    <source>
        <dbReference type="EMBL" id="BAC15829.1"/>
    </source>
</evidence>
<evidence type="ECO:0000256" key="1">
    <source>
        <dbReference type="SAM" id="MobiDB-lite"/>
    </source>
</evidence>
<feature type="region of interest" description="Disordered" evidence="1">
    <location>
        <begin position="1"/>
        <end position="45"/>
    </location>
</feature>
<dbReference type="EMBL" id="AP003745">
    <property type="protein sequence ID" value="BAC15829.1"/>
    <property type="molecule type" value="Genomic_DNA"/>
</dbReference>
<evidence type="ECO:0000313" key="3">
    <source>
        <dbReference type="Proteomes" id="UP000000763"/>
    </source>
</evidence>
<dbReference type="AlphaFoldDB" id="Q8H5V8"/>
<organism evidence="2 3">
    <name type="scientific">Oryza sativa subsp. japonica</name>
    <name type="common">Rice</name>
    <dbReference type="NCBI Taxonomy" id="39947"/>
    <lineage>
        <taxon>Eukaryota</taxon>
        <taxon>Viridiplantae</taxon>
        <taxon>Streptophyta</taxon>
        <taxon>Embryophyta</taxon>
        <taxon>Tracheophyta</taxon>
        <taxon>Spermatophyta</taxon>
        <taxon>Magnoliopsida</taxon>
        <taxon>Liliopsida</taxon>
        <taxon>Poales</taxon>
        <taxon>Poaceae</taxon>
        <taxon>BOP clade</taxon>
        <taxon>Oryzoideae</taxon>
        <taxon>Oryzeae</taxon>
        <taxon>Oryzinae</taxon>
        <taxon>Oryza</taxon>
        <taxon>Oryza sativa</taxon>
    </lineage>
</organism>
<accession>Q8H5V8</accession>
<dbReference type="Proteomes" id="UP000000763">
    <property type="component" value="Chromosome 7"/>
</dbReference>
<reference evidence="3" key="2">
    <citation type="journal article" date="2008" name="Nucleic Acids Res.">
        <title>The rice annotation project database (RAP-DB): 2008 update.</title>
        <authorList>
            <consortium name="The rice annotation project (RAP)"/>
        </authorList>
    </citation>
    <scope>GENOME REANNOTATION</scope>
    <source>
        <strain evidence="3">cv. Nipponbare</strain>
    </source>
</reference>
<reference evidence="3" key="1">
    <citation type="journal article" date="2005" name="Nature">
        <title>The map-based sequence of the rice genome.</title>
        <authorList>
            <consortium name="International rice genome sequencing project (IRGSP)"/>
            <person name="Matsumoto T."/>
            <person name="Wu J."/>
            <person name="Kanamori H."/>
            <person name="Katayose Y."/>
            <person name="Fujisawa M."/>
            <person name="Namiki N."/>
            <person name="Mizuno H."/>
            <person name="Yamamoto K."/>
            <person name="Antonio B.A."/>
            <person name="Baba T."/>
            <person name="Sakata K."/>
            <person name="Nagamura Y."/>
            <person name="Aoki H."/>
            <person name="Arikawa K."/>
            <person name="Arita K."/>
            <person name="Bito T."/>
            <person name="Chiden Y."/>
            <person name="Fujitsuka N."/>
            <person name="Fukunaka R."/>
            <person name="Hamada M."/>
            <person name="Harada C."/>
            <person name="Hayashi A."/>
            <person name="Hijishita S."/>
            <person name="Honda M."/>
            <person name="Hosokawa S."/>
            <person name="Ichikawa Y."/>
            <person name="Idonuma A."/>
            <person name="Iijima M."/>
            <person name="Ikeda M."/>
            <person name="Ikeno M."/>
            <person name="Ito K."/>
            <person name="Ito S."/>
            <person name="Ito T."/>
            <person name="Ito Y."/>
            <person name="Ito Y."/>
            <person name="Iwabuchi A."/>
            <person name="Kamiya K."/>
            <person name="Karasawa W."/>
            <person name="Kurita K."/>
            <person name="Katagiri S."/>
            <person name="Kikuta A."/>
            <person name="Kobayashi H."/>
            <person name="Kobayashi N."/>
            <person name="Machita K."/>
            <person name="Maehara T."/>
            <person name="Masukawa M."/>
            <person name="Mizubayashi T."/>
            <person name="Mukai Y."/>
            <person name="Nagasaki H."/>
            <person name="Nagata Y."/>
            <person name="Naito S."/>
            <person name="Nakashima M."/>
            <person name="Nakama Y."/>
            <person name="Nakamichi Y."/>
            <person name="Nakamura M."/>
            <person name="Meguro A."/>
            <person name="Negishi M."/>
            <person name="Ohta I."/>
            <person name="Ohta T."/>
            <person name="Okamoto M."/>
            <person name="Ono N."/>
            <person name="Saji S."/>
            <person name="Sakaguchi M."/>
            <person name="Sakai K."/>
            <person name="Shibata M."/>
            <person name="Shimokawa T."/>
            <person name="Song J."/>
            <person name="Takazaki Y."/>
            <person name="Terasawa K."/>
            <person name="Tsugane M."/>
            <person name="Tsuji K."/>
            <person name="Ueda S."/>
            <person name="Waki K."/>
            <person name="Yamagata H."/>
            <person name="Yamamoto M."/>
            <person name="Yamamoto S."/>
            <person name="Yamane H."/>
            <person name="Yoshiki S."/>
            <person name="Yoshihara R."/>
            <person name="Yukawa K."/>
            <person name="Zhong H."/>
            <person name="Yano M."/>
            <person name="Yuan Q."/>
            <person name="Ouyang S."/>
            <person name="Liu J."/>
            <person name="Jones K.M."/>
            <person name="Gansberger K."/>
            <person name="Moffat K."/>
            <person name="Hill J."/>
            <person name="Bera J."/>
            <person name="Fadrosh D."/>
            <person name="Jin S."/>
            <person name="Johri S."/>
            <person name="Kim M."/>
            <person name="Overton L."/>
            <person name="Reardon M."/>
            <person name="Tsitrin T."/>
            <person name="Vuong H."/>
            <person name="Weaver B."/>
            <person name="Ciecko A."/>
            <person name="Tallon L."/>
            <person name="Jackson J."/>
            <person name="Pai G."/>
            <person name="Aken S.V."/>
            <person name="Utterback T."/>
            <person name="Reidmuller S."/>
            <person name="Feldblyum T."/>
            <person name="Hsiao J."/>
            <person name="Zismann V."/>
            <person name="Iobst S."/>
            <person name="de Vazeille A.R."/>
            <person name="Buell C.R."/>
            <person name="Ying K."/>
            <person name="Li Y."/>
            <person name="Lu T."/>
            <person name="Huang Y."/>
            <person name="Zhao Q."/>
            <person name="Feng Q."/>
            <person name="Zhang L."/>
            <person name="Zhu J."/>
            <person name="Weng Q."/>
            <person name="Mu J."/>
            <person name="Lu Y."/>
            <person name="Fan D."/>
            <person name="Liu Y."/>
            <person name="Guan J."/>
            <person name="Zhang Y."/>
            <person name="Yu S."/>
            <person name="Liu X."/>
            <person name="Zhang Y."/>
            <person name="Hong G."/>
            <person name="Han B."/>
            <person name="Choisne N."/>
            <person name="Demange N."/>
            <person name="Orjeda G."/>
            <person name="Samain S."/>
            <person name="Cattolico L."/>
            <person name="Pelletier E."/>
            <person name="Couloux A."/>
            <person name="Segurens B."/>
            <person name="Wincker P."/>
            <person name="D'Hont A."/>
            <person name="Scarpelli C."/>
            <person name="Weissenbach J."/>
            <person name="Salanoubat M."/>
            <person name="Quetier F."/>
            <person name="Yu Y."/>
            <person name="Kim H.R."/>
            <person name="Rambo T."/>
            <person name="Currie J."/>
            <person name="Collura K."/>
            <person name="Luo M."/>
            <person name="Yang T."/>
            <person name="Ammiraju J.S.S."/>
            <person name="Engler F."/>
            <person name="Soderlund C."/>
            <person name="Wing R.A."/>
            <person name="Palmer L.E."/>
            <person name="de la Bastide M."/>
            <person name="Spiegel L."/>
            <person name="Nascimento L."/>
            <person name="Zutavern T."/>
            <person name="O'Shaughnessy A."/>
            <person name="Dike S."/>
            <person name="Dedhia N."/>
            <person name="Preston R."/>
            <person name="Balija V."/>
            <person name="McCombie W.R."/>
            <person name="Chow T."/>
            <person name="Chen H."/>
            <person name="Chung M."/>
            <person name="Chen C."/>
            <person name="Shaw J."/>
            <person name="Wu H."/>
            <person name="Hsiao K."/>
            <person name="Chao Y."/>
            <person name="Chu M."/>
            <person name="Cheng C."/>
            <person name="Hour A."/>
            <person name="Lee P."/>
            <person name="Lin S."/>
            <person name="Lin Y."/>
            <person name="Liou J."/>
            <person name="Liu S."/>
            <person name="Hsing Y."/>
            <person name="Raghuvanshi S."/>
            <person name="Mohanty A."/>
            <person name="Bharti A.K."/>
            <person name="Gaur A."/>
            <person name="Gupta V."/>
            <person name="Kumar D."/>
            <person name="Ravi V."/>
            <person name="Vij S."/>
            <person name="Kapur A."/>
            <person name="Khurana P."/>
            <person name="Khurana P."/>
            <person name="Khurana J.P."/>
            <person name="Tyagi A.K."/>
            <person name="Gaikwad K."/>
            <person name="Singh A."/>
            <person name="Dalal V."/>
            <person name="Srivastava S."/>
            <person name="Dixit A."/>
            <person name="Pal A.K."/>
            <person name="Ghazi I.A."/>
            <person name="Yadav M."/>
            <person name="Pandit A."/>
            <person name="Bhargava A."/>
            <person name="Sureshbabu K."/>
            <person name="Batra K."/>
            <person name="Sharma T.R."/>
            <person name="Mohapatra T."/>
            <person name="Singh N.K."/>
            <person name="Messing J."/>
            <person name="Nelson A.B."/>
            <person name="Fuks G."/>
            <person name="Kavchok S."/>
            <person name="Keizer G."/>
            <person name="Linton E."/>
            <person name="Llaca V."/>
            <person name="Song R."/>
            <person name="Tanyolac B."/>
            <person name="Young S."/>
            <person name="Ho-Il K."/>
            <person name="Hahn J.H."/>
            <person name="Sangsakoo G."/>
            <person name="Vanavichit A."/>
            <person name="de Mattos Luiz.A.T."/>
            <person name="Zimmer P.D."/>
            <person name="Malone G."/>
            <person name="Dellagostin O."/>
            <person name="de Oliveira A.C."/>
            <person name="Bevan M."/>
            <person name="Bancroft I."/>
            <person name="Minx P."/>
            <person name="Cordum H."/>
            <person name="Wilson R."/>
            <person name="Cheng Z."/>
            <person name="Jin W."/>
            <person name="Jiang J."/>
            <person name="Leong S.A."/>
            <person name="Iwama H."/>
            <person name="Gojobori T."/>
            <person name="Itoh T."/>
            <person name="Niimura Y."/>
            <person name="Fujii Y."/>
            <person name="Habara T."/>
            <person name="Sakai H."/>
            <person name="Sato Y."/>
            <person name="Wilson G."/>
            <person name="Kumar K."/>
            <person name="McCouch S."/>
            <person name="Juretic N."/>
            <person name="Hoen D."/>
            <person name="Wright S."/>
            <person name="Bruskiewich R."/>
            <person name="Bureau T."/>
            <person name="Miyao A."/>
            <person name="Hirochika H."/>
            <person name="Nishikawa T."/>
            <person name="Kadowaki K."/>
            <person name="Sugiura M."/>
            <person name="Burr B."/>
            <person name="Sasaki T."/>
        </authorList>
    </citation>
    <scope>NUCLEOTIDE SEQUENCE [LARGE SCALE GENOMIC DNA]</scope>
    <source>
        <strain evidence="3">cv. Nipponbare</strain>
    </source>
</reference>
<name>Q8H5V8_ORYSJ</name>
<protein>
    <submittedName>
        <fullName evidence="2">Uncharacterized protein</fullName>
    </submittedName>
</protein>
<proteinExistence type="predicted"/>